<evidence type="ECO:0000256" key="1">
    <source>
        <dbReference type="SAM" id="MobiDB-lite"/>
    </source>
</evidence>
<feature type="transmembrane region" description="Helical" evidence="2">
    <location>
        <begin position="45"/>
        <end position="63"/>
    </location>
</feature>
<dbReference type="EMBL" id="LGRX02034392">
    <property type="protein sequence ID" value="KAK3237933.1"/>
    <property type="molecule type" value="Genomic_DNA"/>
</dbReference>
<keyword evidence="4" id="KW-1185">Reference proteome</keyword>
<protein>
    <submittedName>
        <fullName evidence="3">Uncharacterized protein</fullName>
    </submittedName>
</protein>
<name>A0AAE0BL57_9CHLO</name>
<feature type="transmembrane region" description="Helical" evidence="2">
    <location>
        <begin position="78"/>
        <end position="99"/>
    </location>
</feature>
<sequence length="213" mass="23937">GMVVAVNLASGSEVVGLGFAIFVSIFAGMIHVAFSPYRESSWHRLQLTILVNQICVSMILAFFKTEEESQSIKDSFEMLLIALQAVVFAYGIWCMVPVYKPACMVLMGKSKAAYRTYVSDGQAFWKRRGTQDLAVSIFECANPVYDLFKYPLPRHDKKNEHDVSDTKPSSVPEEPQEQFPERLSESSFHSSSDALGWLDTSESVFDRALETRL</sequence>
<organism evidence="3 4">
    <name type="scientific">Cymbomonas tetramitiformis</name>
    <dbReference type="NCBI Taxonomy" id="36881"/>
    <lineage>
        <taxon>Eukaryota</taxon>
        <taxon>Viridiplantae</taxon>
        <taxon>Chlorophyta</taxon>
        <taxon>Pyramimonadophyceae</taxon>
        <taxon>Pyramimonadales</taxon>
        <taxon>Pyramimonadaceae</taxon>
        <taxon>Cymbomonas</taxon>
    </lineage>
</organism>
<evidence type="ECO:0000313" key="4">
    <source>
        <dbReference type="Proteomes" id="UP001190700"/>
    </source>
</evidence>
<accession>A0AAE0BL57</accession>
<feature type="compositionally biased region" description="Basic and acidic residues" evidence="1">
    <location>
        <begin position="156"/>
        <end position="165"/>
    </location>
</feature>
<dbReference type="Proteomes" id="UP001190700">
    <property type="component" value="Unassembled WGS sequence"/>
</dbReference>
<feature type="region of interest" description="Disordered" evidence="1">
    <location>
        <begin position="156"/>
        <end position="193"/>
    </location>
</feature>
<reference evidence="3 4" key="1">
    <citation type="journal article" date="2015" name="Genome Biol. Evol.">
        <title>Comparative Genomics of a Bacterivorous Green Alga Reveals Evolutionary Causalities and Consequences of Phago-Mixotrophic Mode of Nutrition.</title>
        <authorList>
            <person name="Burns J.A."/>
            <person name="Paasch A."/>
            <person name="Narechania A."/>
            <person name="Kim E."/>
        </authorList>
    </citation>
    <scope>NUCLEOTIDE SEQUENCE [LARGE SCALE GENOMIC DNA]</scope>
    <source>
        <strain evidence="3 4">PLY_AMNH</strain>
    </source>
</reference>
<keyword evidence="2" id="KW-0472">Membrane</keyword>
<feature type="non-terminal residue" evidence="3">
    <location>
        <position position="1"/>
    </location>
</feature>
<keyword evidence="2" id="KW-1133">Transmembrane helix</keyword>
<dbReference type="AlphaFoldDB" id="A0AAE0BL57"/>
<feature type="transmembrane region" description="Helical" evidence="2">
    <location>
        <begin position="14"/>
        <end position="33"/>
    </location>
</feature>
<gene>
    <name evidence="3" type="ORF">CYMTET_52023</name>
</gene>
<comment type="caution">
    <text evidence="3">The sequence shown here is derived from an EMBL/GenBank/DDBJ whole genome shotgun (WGS) entry which is preliminary data.</text>
</comment>
<proteinExistence type="predicted"/>
<evidence type="ECO:0000256" key="2">
    <source>
        <dbReference type="SAM" id="Phobius"/>
    </source>
</evidence>
<evidence type="ECO:0000313" key="3">
    <source>
        <dbReference type="EMBL" id="KAK3237933.1"/>
    </source>
</evidence>
<keyword evidence="2" id="KW-0812">Transmembrane</keyword>